<evidence type="ECO:0000259" key="3">
    <source>
        <dbReference type="PROSITE" id="PS51186"/>
    </source>
</evidence>
<evidence type="ECO:0000313" key="5">
    <source>
        <dbReference type="EMBL" id="MDT2689084.1"/>
    </source>
</evidence>
<gene>
    <name evidence="6" type="primary">citC</name>
    <name evidence="6" type="ORF">NCTC12360_03535</name>
    <name evidence="5" type="ORF">P7E30_02535</name>
    <name evidence="4" type="ORF">QRX88_14425</name>
</gene>
<dbReference type="GO" id="GO:0005524">
    <property type="term" value="F:ATP binding"/>
    <property type="evidence" value="ECO:0007669"/>
    <property type="project" value="UniProtKB-KW"/>
</dbReference>
<dbReference type="PROSITE" id="PS51186">
    <property type="entry name" value="GNAT"/>
    <property type="match status" value="1"/>
</dbReference>
<dbReference type="OrthoDB" id="9779753at2"/>
<dbReference type="NCBIfam" id="TIGR00125">
    <property type="entry name" value="cyt_tran_rel"/>
    <property type="match status" value="1"/>
</dbReference>
<proteinExistence type="predicted"/>
<feature type="domain" description="N-acetyltransferase" evidence="3">
    <location>
        <begin position="1"/>
        <end position="124"/>
    </location>
</feature>
<evidence type="ECO:0000313" key="8">
    <source>
        <dbReference type="Proteomes" id="UP001241571"/>
    </source>
</evidence>
<reference evidence="6 7" key="1">
    <citation type="submission" date="2018-06" db="EMBL/GenBank/DDBJ databases">
        <authorList>
            <consortium name="Pathogen Informatics"/>
            <person name="Doyle S."/>
        </authorList>
    </citation>
    <scope>NUCLEOTIDE SEQUENCE [LARGE SCALE GENOMIC DNA]</scope>
    <source>
        <strain evidence="6 7">NCTC12360</strain>
    </source>
</reference>
<dbReference type="EMBL" id="JARPZN010000001">
    <property type="protein sequence ID" value="MDT2689084.1"/>
    <property type="molecule type" value="Genomic_DNA"/>
</dbReference>
<dbReference type="InterPro" id="IPR014729">
    <property type="entry name" value="Rossmann-like_a/b/a_fold"/>
</dbReference>
<dbReference type="PANTHER" id="PTHR40599:SF1">
    <property type="entry name" value="[CITRATE [PRO-3S]-LYASE] LIGASE"/>
    <property type="match status" value="1"/>
</dbReference>
<dbReference type="EMBL" id="UFYW01000001">
    <property type="protein sequence ID" value="STD84986.1"/>
    <property type="molecule type" value="Genomic_DNA"/>
</dbReference>
<dbReference type="Gene3D" id="3.40.50.620">
    <property type="entry name" value="HUPs"/>
    <property type="match status" value="1"/>
</dbReference>
<organism evidence="6 7">
    <name type="scientific">Enterococcus gallinarum</name>
    <dbReference type="NCBI Taxonomy" id="1353"/>
    <lineage>
        <taxon>Bacteria</taxon>
        <taxon>Bacillati</taxon>
        <taxon>Bacillota</taxon>
        <taxon>Bacilli</taxon>
        <taxon>Lactobacillales</taxon>
        <taxon>Enterococcaceae</taxon>
        <taxon>Enterococcus</taxon>
    </lineage>
</organism>
<dbReference type="Pfam" id="PF08218">
    <property type="entry name" value="Citrate_ly_lig"/>
    <property type="match status" value="1"/>
</dbReference>
<dbReference type="EC" id="6.2.1.22" evidence="4 6"/>
<dbReference type="SMART" id="SM00764">
    <property type="entry name" value="Citrate_ly_lig"/>
    <property type="match status" value="1"/>
</dbReference>
<dbReference type="InterPro" id="IPR000182">
    <property type="entry name" value="GNAT_dom"/>
</dbReference>
<name>A0A1L8TWH3_ENTGA</name>
<evidence type="ECO:0000256" key="2">
    <source>
        <dbReference type="ARBA" id="ARBA00022840"/>
    </source>
</evidence>
<dbReference type="PANTHER" id="PTHR40599">
    <property type="entry name" value="[CITRATE [PRO-3S]-LYASE] LIGASE"/>
    <property type="match status" value="1"/>
</dbReference>
<dbReference type="InterPro" id="IPR004821">
    <property type="entry name" value="Cyt_trans-like"/>
</dbReference>
<evidence type="ECO:0000256" key="1">
    <source>
        <dbReference type="ARBA" id="ARBA00022741"/>
    </source>
</evidence>
<dbReference type="InterPro" id="IPR016181">
    <property type="entry name" value="Acyl_CoA_acyltransferase"/>
</dbReference>
<reference evidence="5" key="2">
    <citation type="submission" date="2023-03" db="EMBL/GenBank/DDBJ databases">
        <authorList>
            <person name="Shen W."/>
            <person name="Cai J."/>
        </authorList>
    </citation>
    <scope>NUCLEOTIDE SEQUENCE</scope>
    <source>
        <strain evidence="5">K69-2</strain>
    </source>
</reference>
<keyword evidence="2" id="KW-0067">ATP-binding</keyword>
<dbReference type="GO" id="GO:0016747">
    <property type="term" value="F:acyltransferase activity, transferring groups other than amino-acyl groups"/>
    <property type="evidence" value="ECO:0007669"/>
    <property type="project" value="InterPro"/>
</dbReference>
<dbReference type="GO" id="GO:0008771">
    <property type="term" value="F:[citrate (pro-3S)-lyase] ligase activity"/>
    <property type="evidence" value="ECO:0007669"/>
    <property type="project" value="UniProtKB-EC"/>
</dbReference>
<dbReference type="InterPro" id="IPR013166">
    <property type="entry name" value="Citrate_lyase_ligase_C"/>
</dbReference>
<dbReference type="SUPFAM" id="SSF52374">
    <property type="entry name" value="Nucleotidylyl transferase"/>
    <property type="match status" value="1"/>
</dbReference>
<dbReference type="GO" id="GO:0016829">
    <property type="term" value="F:lyase activity"/>
    <property type="evidence" value="ECO:0007669"/>
    <property type="project" value="UniProtKB-KW"/>
</dbReference>
<dbReference type="AlphaFoldDB" id="A0A1L8TWH3"/>
<keyword evidence="7" id="KW-1185">Reference proteome</keyword>
<dbReference type="PIRSF" id="PIRSF005751">
    <property type="entry name" value="Acet_citr_lig"/>
    <property type="match status" value="1"/>
</dbReference>
<keyword evidence="1" id="KW-0547">Nucleotide-binding</keyword>
<dbReference type="NCBIfam" id="TIGR00124">
    <property type="entry name" value="cit_ly_ligase"/>
    <property type="match status" value="1"/>
</dbReference>
<dbReference type="RefSeq" id="WP_060814509.1">
    <property type="nucleotide sequence ID" value="NZ_CAKODH010000002.1"/>
</dbReference>
<keyword evidence="6" id="KW-0456">Lyase</keyword>
<evidence type="ECO:0000313" key="7">
    <source>
        <dbReference type="Proteomes" id="UP000254807"/>
    </source>
</evidence>
<reference evidence="4 8" key="3">
    <citation type="submission" date="2023-06" db="EMBL/GenBank/DDBJ databases">
        <title>Acute promotion of culturable opportunistic pathogens and persistent increase of antibiotic resistance following antibiotic exposure in mouse gut microbiota.</title>
        <authorList>
            <person name="Li L."/>
            <person name="Wang B."/>
            <person name="Sun Y."/>
            <person name="Wang M."/>
            <person name="Xu H."/>
        </authorList>
    </citation>
    <scope>NUCLEOTIDE SEQUENCE [LARGE SCALE GENOMIC DNA]</scope>
    <source>
        <strain evidence="4 8">CRI2_2</strain>
    </source>
</reference>
<dbReference type="Proteomes" id="UP001241571">
    <property type="component" value="Unassembled WGS sequence"/>
</dbReference>
<keyword evidence="6" id="KW-0436">Ligase</keyword>
<dbReference type="Proteomes" id="UP000254807">
    <property type="component" value="Unassembled WGS sequence"/>
</dbReference>
<protein>
    <submittedName>
        <fullName evidence="6">Citrate (Pro-3S)-lyase ligase</fullName>
        <ecNumber evidence="4 6">6.2.1.22</ecNumber>
    </submittedName>
    <submittedName>
        <fullName evidence="4">[citrate (Pro-3S)-lyase] ligase</fullName>
    </submittedName>
</protein>
<evidence type="ECO:0000313" key="6">
    <source>
        <dbReference type="EMBL" id="STD84986.1"/>
    </source>
</evidence>
<dbReference type="SUPFAM" id="SSF55729">
    <property type="entry name" value="Acyl-CoA N-acyltransferases (Nat)"/>
    <property type="match status" value="1"/>
</dbReference>
<dbReference type="EMBL" id="JASUBT010000011">
    <property type="protein sequence ID" value="MDL4936918.1"/>
    <property type="molecule type" value="Genomic_DNA"/>
</dbReference>
<dbReference type="Proteomes" id="UP001183682">
    <property type="component" value="Unassembled WGS sequence"/>
</dbReference>
<evidence type="ECO:0000313" key="4">
    <source>
        <dbReference type="EMBL" id="MDL4936918.1"/>
    </source>
</evidence>
<sequence>MYSLKRLWLRDQGVYKQWASLMDRAGLNKEEELDYTVGIYDNDLLVATGSYYHNILKCLVVCKAFQSENLLTEIIQHLVDRLAEEGEQHYFLYSKPSNELIFRSLGFQKIIATSEILFMERGLPNFASYLSTLAKGKKMGIGSGIVMNANPFTKGHQYLVETAAQQSQQVYVFVLSEDRSEFSTADRMEMVKRGVAHLSNVTVFPTNDYLVSSATFPSYFLKDSAIETVAKIQAKVDAQLFKEKIAPVLDIRTRFVGEEPYSKVTDTYNHAMQEMFGDSLELVILPRLSIDGEIISATKVREALKNQDDRRLRQFLPSTTYHYLKNER</sequence>
<dbReference type="InterPro" id="IPR005216">
    <property type="entry name" value="Citrate_lyase_ligase"/>
</dbReference>
<accession>A0A1L8TWH3</accession>